<feature type="domain" description="RNA polymerase sigma-70 region 2" evidence="8">
    <location>
        <begin position="19"/>
        <end position="86"/>
    </location>
</feature>
<dbReference type="InterPro" id="IPR013325">
    <property type="entry name" value="RNA_pol_sigma_r2"/>
</dbReference>
<comment type="caution">
    <text evidence="9">The sequence shown here is derived from an EMBL/GenBank/DDBJ whole genome shotgun (WGS) entry which is preliminary data.</text>
</comment>
<comment type="function">
    <text evidence="7">Sigma factors are initiation factors that promote the attachment of RNA polymerase to specific initiation sites and are then released. Sigma-S contributes to the protection against external stress, thus playing a role in cellular fitness and survival.</text>
</comment>
<evidence type="ECO:0000259" key="8">
    <source>
        <dbReference type="Pfam" id="PF04542"/>
    </source>
</evidence>
<dbReference type="SUPFAM" id="SSF46894">
    <property type="entry name" value="C-terminal effector domain of the bipartite response regulators"/>
    <property type="match status" value="1"/>
</dbReference>
<evidence type="ECO:0000256" key="7">
    <source>
        <dbReference type="ARBA" id="ARBA00024701"/>
    </source>
</evidence>
<protein>
    <recommendedName>
        <fullName evidence="2">RNA polymerase sigma factor SigS</fullName>
    </recommendedName>
</protein>
<dbReference type="GO" id="GO:0006352">
    <property type="term" value="P:DNA-templated transcription initiation"/>
    <property type="evidence" value="ECO:0007669"/>
    <property type="project" value="InterPro"/>
</dbReference>
<dbReference type="InterPro" id="IPR036388">
    <property type="entry name" value="WH-like_DNA-bd_sf"/>
</dbReference>
<dbReference type="Proteomes" id="UP000473699">
    <property type="component" value="Unassembled WGS sequence"/>
</dbReference>
<evidence type="ECO:0000256" key="3">
    <source>
        <dbReference type="ARBA" id="ARBA00023015"/>
    </source>
</evidence>
<dbReference type="NCBIfam" id="TIGR02937">
    <property type="entry name" value="sigma70-ECF"/>
    <property type="match status" value="1"/>
</dbReference>
<comment type="similarity">
    <text evidence="1">Belongs to the sigma-70 factor family.</text>
</comment>
<dbReference type="GO" id="GO:0016987">
    <property type="term" value="F:sigma factor activity"/>
    <property type="evidence" value="ECO:0007669"/>
    <property type="project" value="UniProtKB-KW"/>
</dbReference>
<dbReference type="Gene3D" id="1.20.120.1810">
    <property type="match status" value="1"/>
</dbReference>
<keyword evidence="10" id="KW-1185">Reference proteome</keyword>
<proteinExistence type="inferred from homology"/>
<keyword evidence="5" id="KW-0238">DNA-binding</keyword>
<dbReference type="SUPFAM" id="SSF88946">
    <property type="entry name" value="Sigma2 domain of RNA polymerase sigma factors"/>
    <property type="match status" value="1"/>
</dbReference>
<evidence type="ECO:0000256" key="5">
    <source>
        <dbReference type="ARBA" id="ARBA00023125"/>
    </source>
</evidence>
<keyword evidence="6" id="KW-0804">Transcription</keyword>
<dbReference type="EMBL" id="VUNH01000011">
    <property type="protein sequence ID" value="MST56347.1"/>
    <property type="molecule type" value="Genomic_DNA"/>
</dbReference>
<evidence type="ECO:0000313" key="9">
    <source>
        <dbReference type="EMBL" id="MST56347.1"/>
    </source>
</evidence>
<dbReference type="PANTHER" id="PTHR30385">
    <property type="entry name" value="SIGMA FACTOR F FLAGELLAR"/>
    <property type="match status" value="1"/>
</dbReference>
<dbReference type="Pfam" id="PF13412">
    <property type="entry name" value="HTH_24"/>
    <property type="match status" value="1"/>
</dbReference>
<dbReference type="InterPro" id="IPR007627">
    <property type="entry name" value="RNA_pol_sigma70_r2"/>
</dbReference>
<organism evidence="9 10">
    <name type="scientific">Pyramidobacter porci</name>
    <dbReference type="NCBI Taxonomy" id="2605789"/>
    <lineage>
        <taxon>Bacteria</taxon>
        <taxon>Thermotogati</taxon>
        <taxon>Synergistota</taxon>
        <taxon>Synergistia</taxon>
        <taxon>Synergistales</taxon>
        <taxon>Dethiosulfovibrionaceae</taxon>
        <taxon>Pyramidobacter</taxon>
    </lineage>
</organism>
<name>A0A6L5YF86_9BACT</name>
<keyword evidence="3" id="KW-0805">Transcription regulation</keyword>
<gene>
    <name evidence="9" type="ORF">FYJ74_09920</name>
</gene>
<dbReference type="AlphaFoldDB" id="A0A6L5YF86"/>
<keyword evidence="4" id="KW-0731">Sigma factor</keyword>
<sequence>MECERCAASKEQLNEIALRFLPLAKKIAWKYTGRGAEYEDLVQEGMIALFELVRRYDEERPAQRLSLFVWYRLRGRVRDAAARLRRDGAHDSLEQKFEDDGFDVPCEEGGYAVFDLLESLPPPERELARDLASGLTQKELARRCAVSQQAMSKRVRRLRDKVRRTLAS</sequence>
<evidence type="ECO:0000256" key="1">
    <source>
        <dbReference type="ARBA" id="ARBA00007788"/>
    </source>
</evidence>
<evidence type="ECO:0000313" key="10">
    <source>
        <dbReference type="Proteomes" id="UP000473699"/>
    </source>
</evidence>
<evidence type="ECO:0000256" key="4">
    <source>
        <dbReference type="ARBA" id="ARBA00023082"/>
    </source>
</evidence>
<accession>A0A6L5YF86</accession>
<dbReference type="RefSeq" id="WP_154529430.1">
    <property type="nucleotide sequence ID" value="NZ_JAXDZJ010000064.1"/>
</dbReference>
<dbReference type="GO" id="GO:0003677">
    <property type="term" value="F:DNA binding"/>
    <property type="evidence" value="ECO:0007669"/>
    <property type="project" value="UniProtKB-KW"/>
</dbReference>
<dbReference type="InterPro" id="IPR014284">
    <property type="entry name" value="RNA_pol_sigma-70_dom"/>
</dbReference>
<reference evidence="9 10" key="1">
    <citation type="submission" date="2019-08" db="EMBL/GenBank/DDBJ databases">
        <title>In-depth cultivation of the pig gut microbiome towards novel bacterial diversity and tailored functional studies.</title>
        <authorList>
            <person name="Wylensek D."/>
            <person name="Hitch T.C.A."/>
            <person name="Clavel T."/>
        </authorList>
    </citation>
    <scope>NUCLEOTIDE SEQUENCE [LARGE SCALE GENOMIC DNA]</scope>
    <source>
        <strain evidence="9 10">SM-530-WT-4B</strain>
    </source>
</reference>
<dbReference type="Gene3D" id="1.10.10.10">
    <property type="entry name" value="Winged helix-like DNA-binding domain superfamily/Winged helix DNA-binding domain"/>
    <property type="match status" value="1"/>
</dbReference>
<evidence type="ECO:0000256" key="6">
    <source>
        <dbReference type="ARBA" id="ARBA00023163"/>
    </source>
</evidence>
<dbReference type="Pfam" id="PF04542">
    <property type="entry name" value="Sigma70_r2"/>
    <property type="match status" value="1"/>
</dbReference>
<evidence type="ECO:0000256" key="2">
    <source>
        <dbReference type="ARBA" id="ARBA00021245"/>
    </source>
</evidence>
<dbReference type="InterPro" id="IPR016032">
    <property type="entry name" value="Sig_transdc_resp-reg_C-effctor"/>
</dbReference>